<keyword evidence="2" id="KW-1185">Reference proteome</keyword>
<sequence length="84" mass="9340">MIKLVYFAWIRERIGKSEETIDLPDGVVTVSDLIDHLRTRGEEYALALETPEVIHVAINQEHSQHGDALGDAREVALFPPMTGG</sequence>
<reference evidence="1" key="1">
    <citation type="submission" date="2022-11" db="EMBL/GenBank/DDBJ databases">
        <title>Draft genome sequence of Hoeflea poritis E7-10 and Hoeflea prorocentri PM5-8, separated from scleractinian coral Porites lutea and marine dinoflagellate.</title>
        <authorList>
            <person name="Zhang G."/>
            <person name="Wei Q."/>
            <person name="Cai L."/>
        </authorList>
    </citation>
    <scope>NUCLEOTIDE SEQUENCE</scope>
    <source>
        <strain evidence="1">PM5-8</strain>
    </source>
</reference>
<dbReference type="RefSeq" id="WP_267989342.1">
    <property type="nucleotide sequence ID" value="NZ_JAPJZI010000001.1"/>
</dbReference>
<name>A0A9X3UG64_9HYPH</name>
<proteinExistence type="predicted"/>
<dbReference type="InterPro" id="IPR012675">
    <property type="entry name" value="Beta-grasp_dom_sf"/>
</dbReference>
<dbReference type="Proteomes" id="UP001151234">
    <property type="component" value="Unassembled WGS sequence"/>
</dbReference>
<organism evidence="1 2">
    <name type="scientific">Hoeflea prorocentri</name>
    <dbReference type="NCBI Taxonomy" id="1922333"/>
    <lineage>
        <taxon>Bacteria</taxon>
        <taxon>Pseudomonadati</taxon>
        <taxon>Pseudomonadota</taxon>
        <taxon>Alphaproteobacteria</taxon>
        <taxon>Hyphomicrobiales</taxon>
        <taxon>Rhizobiaceae</taxon>
        <taxon>Hoeflea</taxon>
    </lineage>
</organism>
<dbReference type="Pfam" id="PF02597">
    <property type="entry name" value="ThiS"/>
    <property type="match status" value="1"/>
</dbReference>
<dbReference type="EMBL" id="JAPJZI010000001">
    <property type="protein sequence ID" value="MDA5397896.1"/>
    <property type="molecule type" value="Genomic_DNA"/>
</dbReference>
<dbReference type="NCBIfam" id="TIGR01682">
    <property type="entry name" value="moaD"/>
    <property type="match status" value="1"/>
</dbReference>
<dbReference type="InterPro" id="IPR016155">
    <property type="entry name" value="Mopterin_synth/thiamin_S_b"/>
</dbReference>
<dbReference type="CDD" id="cd00754">
    <property type="entry name" value="Ubl_MoaD"/>
    <property type="match status" value="1"/>
</dbReference>
<dbReference type="SUPFAM" id="SSF54285">
    <property type="entry name" value="MoaD/ThiS"/>
    <property type="match status" value="1"/>
</dbReference>
<evidence type="ECO:0000313" key="2">
    <source>
        <dbReference type="Proteomes" id="UP001151234"/>
    </source>
</evidence>
<accession>A0A9X3UG64</accession>
<comment type="caution">
    <text evidence="1">The sequence shown here is derived from an EMBL/GenBank/DDBJ whole genome shotgun (WGS) entry which is preliminary data.</text>
</comment>
<gene>
    <name evidence="1" type="primary">moaD</name>
    <name evidence="1" type="ORF">OQ273_04845</name>
</gene>
<protein>
    <submittedName>
        <fullName evidence="1">Molybdopterin converting factor subunit 1</fullName>
    </submittedName>
</protein>
<evidence type="ECO:0000313" key="1">
    <source>
        <dbReference type="EMBL" id="MDA5397896.1"/>
    </source>
</evidence>
<dbReference type="AlphaFoldDB" id="A0A9X3UG64"/>
<dbReference type="InterPro" id="IPR003749">
    <property type="entry name" value="ThiS/MoaD-like"/>
</dbReference>
<dbReference type="Gene3D" id="3.10.20.30">
    <property type="match status" value="1"/>
</dbReference>